<protein>
    <submittedName>
        <fullName evidence="1">Uncharacterized protein</fullName>
    </submittedName>
</protein>
<dbReference type="AlphaFoldDB" id="A0A4P6K3P6"/>
<dbReference type="KEGG" id="kbs:EPA93_45405"/>
<accession>A0A4P6K3P6</accession>
<reference evidence="1 2" key="1">
    <citation type="submission" date="2019-01" db="EMBL/GenBank/DDBJ databases">
        <title>Ktedonosporobacter rubrisoli SCAWS-G2.</title>
        <authorList>
            <person name="Huang Y."/>
            <person name="Yan B."/>
        </authorList>
    </citation>
    <scope>NUCLEOTIDE SEQUENCE [LARGE SCALE GENOMIC DNA]</scope>
    <source>
        <strain evidence="1 2">SCAWS-G2</strain>
    </source>
</reference>
<sequence length="101" mass="11655">MHRYGRHGTRAWLRWRNRHFRGTHLVASSPRIVVFNVPVDFLARIQKVVLVMQDGSRFEVENNVSLLEQNGQNIPQNTPSADERFLEFASGLGKLSAEKRL</sequence>
<dbReference type="Proteomes" id="UP000290365">
    <property type="component" value="Chromosome"/>
</dbReference>
<organism evidence="1 2">
    <name type="scientific">Ktedonosporobacter rubrisoli</name>
    <dbReference type="NCBI Taxonomy" id="2509675"/>
    <lineage>
        <taxon>Bacteria</taxon>
        <taxon>Bacillati</taxon>
        <taxon>Chloroflexota</taxon>
        <taxon>Ktedonobacteria</taxon>
        <taxon>Ktedonobacterales</taxon>
        <taxon>Ktedonosporobacteraceae</taxon>
        <taxon>Ktedonosporobacter</taxon>
    </lineage>
</organism>
<gene>
    <name evidence="1" type="ORF">EPA93_45405</name>
</gene>
<proteinExistence type="predicted"/>
<keyword evidence="2" id="KW-1185">Reference proteome</keyword>
<name>A0A4P6K3P6_KTERU</name>
<dbReference type="EMBL" id="CP035758">
    <property type="protein sequence ID" value="QBD82819.1"/>
    <property type="molecule type" value="Genomic_DNA"/>
</dbReference>
<evidence type="ECO:0000313" key="2">
    <source>
        <dbReference type="Proteomes" id="UP000290365"/>
    </source>
</evidence>
<evidence type="ECO:0000313" key="1">
    <source>
        <dbReference type="EMBL" id="QBD82819.1"/>
    </source>
</evidence>
<dbReference type="RefSeq" id="WP_129893888.1">
    <property type="nucleotide sequence ID" value="NZ_CP035758.1"/>
</dbReference>